<gene>
    <name evidence="1" type="ORF">FH972_018072</name>
</gene>
<name>A0A5N6RNV8_9ROSI</name>
<keyword evidence="2" id="KW-1185">Reference proteome</keyword>
<dbReference type="EMBL" id="CM017327">
    <property type="protein sequence ID" value="KAE8100147.1"/>
    <property type="molecule type" value="Genomic_DNA"/>
</dbReference>
<sequence>MAWRKDAGTRYSRNVRWMEGCRHKVLQERLVEDRTLAQGTLGTSDGDEDAGTRYSGNVRCRCNGAEQIGSSVPESRGVFVDGAVY</sequence>
<proteinExistence type="predicted"/>
<evidence type="ECO:0000313" key="1">
    <source>
        <dbReference type="EMBL" id="KAE8100147.1"/>
    </source>
</evidence>
<evidence type="ECO:0000313" key="2">
    <source>
        <dbReference type="Proteomes" id="UP000327013"/>
    </source>
</evidence>
<reference evidence="1 2" key="1">
    <citation type="submission" date="2019-06" db="EMBL/GenBank/DDBJ databases">
        <title>A chromosomal-level reference genome of Carpinus fangiana (Coryloideae, Betulaceae).</title>
        <authorList>
            <person name="Yang X."/>
            <person name="Wang Z."/>
            <person name="Zhang L."/>
            <person name="Hao G."/>
            <person name="Liu J."/>
            <person name="Yang Y."/>
        </authorList>
    </citation>
    <scope>NUCLEOTIDE SEQUENCE [LARGE SCALE GENOMIC DNA]</scope>
    <source>
        <strain evidence="1">Cfa_2016G</strain>
        <tissue evidence="1">Leaf</tissue>
    </source>
</reference>
<protein>
    <submittedName>
        <fullName evidence="1">Uncharacterized protein</fullName>
    </submittedName>
</protein>
<accession>A0A5N6RNV8</accession>
<organism evidence="1 2">
    <name type="scientific">Carpinus fangiana</name>
    <dbReference type="NCBI Taxonomy" id="176857"/>
    <lineage>
        <taxon>Eukaryota</taxon>
        <taxon>Viridiplantae</taxon>
        <taxon>Streptophyta</taxon>
        <taxon>Embryophyta</taxon>
        <taxon>Tracheophyta</taxon>
        <taxon>Spermatophyta</taxon>
        <taxon>Magnoliopsida</taxon>
        <taxon>eudicotyledons</taxon>
        <taxon>Gunneridae</taxon>
        <taxon>Pentapetalae</taxon>
        <taxon>rosids</taxon>
        <taxon>fabids</taxon>
        <taxon>Fagales</taxon>
        <taxon>Betulaceae</taxon>
        <taxon>Carpinus</taxon>
    </lineage>
</organism>
<dbReference type="Proteomes" id="UP000327013">
    <property type="component" value="Chromosome 7"/>
</dbReference>
<dbReference type="AlphaFoldDB" id="A0A5N6RNV8"/>